<reference evidence="5 6" key="1">
    <citation type="submission" date="2023-12" db="EMBL/GenBank/DDBJ databases">
        <title>A high-quality genome assembly for Dillenia turbinata (Dilleniales).</title>
        <authorList>
            <person name="Chanderbali A."/>
        </authorList>
    </citation>
    <scope>NUCLEOTIDE SEQUENCE [LARGE SCALE GENOMIC DNA]</scope>
    <source>
        <strain evidence="5">LSX21</strain>
        <tissue evidence="5">Leaf</tissue>
    </source>
</reference>
<comment type="similarity">
    <text evidence="1 4">Belongs to the glycosyl hydrolase 1 family.</text>
</comment>
<protein>
    <submittedName>
        <fullName evidence="5">Glycoside hydrolase family 1</fullName>
    </submittedName>
</protein>
<evidence type="ECO:0000313" key="5">
    <source>
        <dbReference type="EMBL" id="KAK6937074.1"/>
    </source>
</evidence>
<dbReference type="PANTHER" id="PTHR10353">
    <property type="entry name" value="GLYCOSYL HYDROLASE"/>
    <property type="match status" value="1"/>
</dbReference>
<evidence type="ECO:0000256" key="3">
    <source>
        <dbReference type="ARBA" id="ARBA00023295"/>
    </source>
</evidence>
<dbReference type="InterPro" id="IPR017853">
    <property type="entry name" value="GH"/>
</dbReference>
<dbReference type="GO" id="GO:0005975">
    <property type="term" value="P:carbohydrate metabolic process"/>
    <property type="evidence" value="ECO:0007669"/>
    <property type="project" value="InterPro"/>
</dbReference>
<accession>A0AAN8VNJ7</accession>
<comment type="caution">
    <text evidence="5">The sequence shown here is derived from an EMBL/GenBank/DDBJ whole genome shotgun (WGS) entry which is preliminary data.</text>
</comment>
<organism evidence="5 6">
    <name type="scientific">Dillenia turbinata</name>
    <dbReference type="NCBI Taxonomy" id="194707"/>
    <lineage>
        <taxon>Eukaryota</taxon>
        <taxon>Viridiplantae</taxon>
        <taxon>Streptophyta</taxon>
        <taxon>Embryophyta</taxon>
        <taxon>Tracheophyta</taxon>
        <taxon>Spermatophyta</taxon>
        <taxon>Magnoliopsida</taxon>
        <taxon>eudicotyledons</taxon>
        <taxon>Gunneridae</taxon>
        <taxon>Pentapetalae</taxon>
        <taxon>Dilleniales</taxon>
        <taxon>Dilleniaceae</taxon>
        <taxon>Dillenia</taxon>
    </lineage>
</organism>
<dbReference type="GO" id="GO:0008422">
    <property type="term" value="F:beta-glucosidase activity"/>
    <property type="evidence" value="ECO:0007669"/>
    <property type="project" value="TreeGrafter"/>
</dbReference>
<dbReference type="Pfam" id="PF00232">
    <property type="entry name" value="Glyco_hydro_1"/>
    <property type="match status" value="1"/>
</dbReference>
<evidence type="ECO:0000256" key="4">
    <source>
        <dbReference type="RuleBase" id="RU003690"/>
    </source>
</evidence>
<evidence type="ECO:0000313" key="6">
    <source>
        <dbReference type="Proteomes" id="UP001370490"/>
    </source>
</evidence>
<dbReference type="Proteomes" id="UP001370490">
    <property type="component" value="Unassembled WGS sequence"/>
</dbReference>
<dbReference type="EMBL" id="JBAMMX010000007">
    <property type="protein sequence ID" value="KAK6937074.1"/>
    <property type="molecule type" value="Genomic_DNA"/>
</dbReference>
<keyword evidence="2 5" id="KW-0378">Hydrolase</keyword>
<dbReference type="PANTHER" id="PTHR10353:SF137">
    <property type="entry name" value="MYROSINASE 3-RELATED"/>
    <property type="match status" value="1"/>
</dbReference>
<dbReference type="SUPFAM" id="SSF51445">
    <property type="entry name" value="(Trans)glycosidases"/>
    <property type="match status" value="1"/>
</dbReference>
<proteinExistence type="inferred from homology"/>
<keyword evidence="3" id="KW-0326">Glycosidase</keyword>
<dbReference type="AlphaFoldDB" id="A0AAN8VNJ7"/>
<gene>
    <name evidence="5" type="ORF">RJ641_034104</name>
</gene>
<evidence type="ECO:0000256" key="2">
    <source>
        <dbReference type="ARBA" id="ARBA00022801"/>
    </source>
</evidence>
<dbReference type="InterPro" id="IPR001360">
    <property type="entry name" value="Glyco_hydro_1"/>
</dbReference>
<dbReference type="Gene3D" id="3.20.20.80">
    <property type="entry name" value="Glycosidases"/>
    <property type="match status" value="1"/>
</dbReference>
<evidence type="ECO:0000256" key="1">
    <source>
        <dbReference type="ARBA" id="ARBA00010838"/>
    </source>
</evidence>
<keyword evidence="6" id="KW-1185">Reference proteome</keyword>
<name>A0AAN8VNJ7_9MAGN</name>
<sequence length="91" mass="10496">MTDPKANLTTERNGIPIGAKAASSWLYVYPSGFEKLLLYVKKKYNNPLIYITENGVDEYNNESLTLEEALADHMRINYYHSHLQFLNKAIK</sequence>